<dbReference type="AlphaFoldDB" id="A0A5D5ANY4"/>
<dbReference type="InterPro" id="IPR016167">
    <property type="entry name" value="FAD-bd_PCMH_sub1"/>
</dbReference>
<keyword evidence="6" id="KW-1185">Reference proteome</keyword>
<dbReference type="PANTHER" id="PTHR42659">
    <property type="entry name" value="XANTHINE DEHYDROGENASE SUBUNIT C-RELATED"/>
    <property type="match status" value="1"/>
</dbReference>
<reference evidence="5 6" key="1">
    <citation type="submission" date="2019-08" db="EMBL/GenBank/DDBJ databases">
        <title>Archaea genome.</title>
        <authorList>
            <person name="Kajale S."/>
            <person name="Shouche Y."/>
            <person name="Deshpande N."/>
            <person name="Sharma A."/>
        </authorList>
    </citation>
    <scope>NUCLEOTIDE SEQUENCE [LARGE SCALE GENOMIC DNA]</scope>
    <source>
        <strain evidence="5 6">ESP3B_9</strain>
    </source>
</reference>
<dbReference type="InterPro" id="IPR036683">
    <property type="entry name" value="CO_DH_flav_C_dom_sf"/>
</dbReference>
<organism evidence="5 6">
    <name type="scientific">Natrialba swarupiae</name>
    <dbReference type="NCBI Taxonomy" id="2448032"/>
    <lineage>
        <taxon>Archaea</taxon>
        <taxon>Methanobacteriati</taxon>
        <taxon>Methanobacteriota</taxon>
        <taxon>Stenosarchaea group</taxon>
        <taxon>Halobacteria</taxon>
        <taxon>Halobacteriales</taxon>
        <taxon>Natrialbaceae</taxon>
        <taxon>Natrialba</taxon>
    </lineage>
</organism>
<keyword evidence="2" id="KW-0274">FAD</keyword>
<keyword evidence="1" id="KW-0285">Flavoprotein</keyword>
<name>A0A5D5ANY4_9EURY</name>
<proteinExistence type="predicted"/>
<keyword evidence="3" id="KW-0560">Oxidoreductase</keyword>
<accession>A0A5D5ANY4</accession>
<evidence type="ECO:0000313" key="5">
    <source>
        <dbReference type="EMBL" id="TYT62627.1"/>
    </source>
</evidence>
<comment type="caution">
    <text evidence="5">The sequence shown here is derived from an EMBL/GenBank/DDBJ whole genome shotgun (WGS) entry which is preliminary data.</text>
</comment>
<dbReference type="InterPro" id="IPR036318">
    <property type="entry name" value="FAD-bd_PCMH-like_sf"/>
</dbReference>
<protein>
    <recommendedName>
        <fullName evidence="4">FAD-binding PCMH-type domain-containing protein</fullName>
    </recommendedName>
</protein>
<dbReference type="SUPFAM" id="SSF55447">
    <property type="entry name" value="CO dehydrogenase flavoprotein C-terminal domain-like"/>
    <property type="match status" value="1"/>
</dbReference>
<dbReference type="Pfam" id="PF00941">
    <property type="entry name" value="FAD_binding_5"/>
    <property type="match status" value="1"/>
</dbReference>
<dbReference type="EMBL" id="VTAW01000007">
    <property type="protein sequence ID" value="TYT62627.1"/>
    <property type="molecule type" value="Genomic_DNA"/>
</dbReference>
<dbReference type="SUPFAM" id="SSF56176">
    <property type="entry name" value="FAD-binding/transporter-associated domain-like"/>
    <property type="match status" value="1"/>
</dbReference>
<dbReference type="InterPro" id="IPR005107">
    <property type="entry name" value="CO_DH_flav_C"/>
</dbReference>
<dbReference type="Gene3D" id="3.30.465.10">
    <property type="match status" value="1"/>
</dbReference>
<dbReference type="InterPro" id="IPR016169">
    <property type="entry name" value="FAD-bd_PCMH_sub2"/>
</dbReference>
<gene>
    <name evidence="5" type="ORF">FYC77_07620</name>
</gene>
<dbReference type="Gene3D" id="3.30.390.50">
    <property type="entry name" value="CO dehydrogenase flavoprotein, C-terminal domain"/>
    <property type="match status" value="1"/>
</dbReference>
<dbReference type="Gene3D" id="3.30.43.10">
    <property type="entry name" value="Uridine Diphospho-n-acetylenolpyruvylglucosamine Reductase, domain 2"/>
    <property type="match status" value="1"/>
</dbReference>
<feature type="domain" description="FAD-binding PCMH-type" evidence="4">
    <location>
        <begin position="30"/>
        <end position="222"/>
    </location>
</feature>
<evidence type="ECO:0000313" key="6">
    <source>
        <dbReference type="Proteomes" id="UP000324104"/>
    </source>
</evidence>
<dbReference type="Pfam" id="PF03450">
    <property type="entry name" value="CO_deh_flav_C"/>
    <property type="match status" value="1"/>
</dbReference>
<dbReference type="InterPro" id="IPR051312">
    <property type="entry name" value="Diverse_Substr_Oxidored"/>
</dbReference>
<evidence type="ECO:0000256" key="2">
    <source>
        <dbReference type="ARBA" id="ARBA00022827"/>
    </source>
</evidence>
<dbReference type="InterPro" id="IPR002346">
    <property type="entry name" value="Mopterin_DH_FAD-bd"/>
</dbReference>
<sequence length="339" mass="36628">MQSETESRIRQRPQNACFSRWQGEISTRRCQSMSDQSYRFPDSIEEVKRILDRHNDEVTIVSGGQTLLPLVRDGTVELDHAVDISRIPALTRIERTAEKTVIGSAVTYRDILASEKSDRHPMLLEAIDGIGDRQVRSLGTIGGALASGEPALDIIPVLYCLDATVVIGSSDGTRRVDVDALYRNATKETELRGPREDYIGLAPVEIDASEIIEAIEIPAIDDDGHHGEDYRKQTNVAGGWTISGVGTSVSLSATRDRIDSARVGLAAVGQTGASAPTVETALEGTPTTMQEITKSVEQLGADIEPTTTLVTSQYRLQVAKTLASRSIAEAVTRAGGELE</sequence>
<dbReference type="GO" id="GO:0016491">
    <property type="term" value="F:oxidoreductase activity"/>
    <property type="evidence" value="ECO:0007669"/>
    <property type="project" value="UniProtKB-KW"/>
</dbReference>
<dbReference type="InterPro" id="IPR016166">
    <property type="entry name" value="FAD-bd_PCMH"/>
</dbReference>
<evidence type="ECO:0000256" key="1">
    <source>
        <dbReference type="ARBA" id="ARBA00022630"/>
    </source>
</evidence>
<dbReference type="GO" id="GO:0071949">
    <property type="term" value="F:FAD binding"/>
    <property type="evidence" value="ECO:0007669"/>
    <property type="project" value="InterPro"/>
</dbReference>
<dbReference type="Proteomes" id="UP000324104">
    <property type="component" value="Unassembled WGS sequence"/>
</dbReference>
<evidence type="ECO:0000256" key="3">
    <source>
        <dbReference type="ARBA" id="ARBA00023002"/>
    </source>
</evidence>
<evidence type="ECO:0000259" key="4">
    <source>
        <dbReference type="PROSITE" id="PS51387"/>
    </source>
</evidence>
<dbReference type="PROSITE" id="PS51387">
    <property type="entry name" value="FAD_PCMH"/>
    <property type="match status" value="1"/>
</dbReference>
<dbReference type="SMART" id="SM01092">
    <property type="entry name" value="CO_deh_flav_C"/>
    <property type="match status" value="1"/>
</dbReference>
<dbReference type="PANTHER" id="PTHR42659:SF2">
    <property type="entry name" value="XANTHINE DEHYDROGENASE SUBUNIT C-RELATED"/>
    <property type="match status" value="1"/>
</dbReference>